<keyword evidence="9" id="KW-0472">Membrane</keyword>
<comment type="similarity">
    <text evidence="2">Belongs to the cytochrome c oxidase IV family.</text>
</comment>
<dbReference type="InterPro" id="IPR036639">
    <property type="entry name" value="Cyt_c_oxidase_su4_sf"/>
</dbReference>
<comment type="caution">
    <text evidence="10">The sequence shown here is derived from an EMBL/GenBank/DDBJ whole genome shotgun (WGS) entry which is preliminary data.</text>
</comment>
<dbReference type="GO" id="GO:0016491">
    <property type="term" value="F:oxidoreductase activity"/>
    <property type="evidence" value="ECO:0007669"/>
    <property type="project" value="UniProtKB-KW"/>
</dbReference>
<dbReference type="SUPFAM" id="SSF81406">
    <property type="entry name" value="Mitochondrial cytochrome c oxidase subunit IV"/>
    <property type="match status" value="1"/>
</dbReference>
<evidence type="ECO:0000256" key="7">
    <source>
        <dbReference type="ARBA" id="ARBA00023002"/>
    </source>
</evidence>
<keyword evidence="7" id="KW-0560">Oxidoreductase</keyword>
<sequence>MSFLRATSRLSSVARSIVPRRAASSVAEIETRWVKLPECEQGVIADSLAAAQKGDWKKMTLEQKRAAYFVAYGPYGARTPIDPSLNWRVTGWVAVLLALAIGGWQYSVVFRPKLRTHTPEWAEATKQKAIEAKQNPFSGYYAKERKEKGE</sequence>
<keyword evidence="6" id="KW-1133">Transmembrane helix</keyword>
<evidence type="ECO:0000256" key="8">
    <source>
        <dbReference type="ARBA" id="ARBA00023128"/>
    </source>
</evidence>
<organism evidence="10 11">
    <name type="scientific">Synchytrium microbalum</name>
    <dbReference type="NCBI Taxonomy" id="1806994"/>
    <lineage>
        <taxon>Eukaryota</taxon>
        <taxon>Fungi</taxon>
        <taxon>Fungi incertae sedis</taxon>
        <taxon>Chytridiomycota</taxon>
        <taxon>Chytridiomycota incertae sedis</taxon>
        <taxon>Chytridiomycetes</taxon>
        <taxon>Synchytriales</taxon>
        <taxon>Synchytriaceae</taxon>
        <taxon>Synchytrium</taxon>
    </lineage>
</organism>
<evidence type="ECO:0000313" key="10">
    <source>
        <dbReference type="EMBL" id="TPX38267.1"/>
    </source>
</evidence>
<evidence type="ECO:0008006" key="12">
    <source>
        <dbReference type="Google" id="ProtNLM"/>
    </source>
</evidence>
<evidence type="ECO:0000256" key="5">
    <source>
        <dbReference type="ARBA" id="ARBA00022946"/>
    </source>
</evidence>
<proteinExistence type="inferred from homology"/>
<gene>
    <name evidence="10" type="ORF">SmJEL517_g00055</name>
</gene>
<dbReference type="GO" id="GO:0045277">
    <property type="term" value="C:respiratory chain complex IV"/>
    <property type="evidence" value="ECO:0007669"/>
    <property type="project" value="InterPro"/>
</dbReference>
<evidence type="ECO:0000256" key="1">
    <source>
        <dbReference type="ARBA" id="ARBA00004434"/>
    </source>
</evidence>
<evidence type="ECO:0000256" key="3">
    <source>
        <dbReference type="ARBA" id="ARBA00022692"/>
    </source>
</evidence>
<evidence type="ECO:0000256" key="2">
    <source>
        <dbReference type="ARBA" id="ARBA00008135"/>
    </source>
</evidence>
<dbReference type="OrthoDB" id="186013at2759"/>
<dbReference type="EMBL" id="QEAO01000001">
    <property type="protein sequence ID" value="TPX38267.1"/>
    <property type="molecule type" value="Genomic_DNA"/>
</dbReference>
<comment type="subcellular location">
    <subcellularLocation>
        <location evidence="1">Mitochondrion inner membrane</location>
        <topology evidence="1">Single-pass membrane protein</topology>
    </subcellularLocation>
</comment>
<dbReference type="PANTHER" id="PTHR10707">
    <property type="entry name" value="CYTOCHROME C OXIDASE SUBUNIT IV"/>
    <property type="match status" value="1"/>
</dbReference>
<dbReference type="Proteomes" id="UP000319731">
    <property type="component" value="Unassembled WGS sequence"/>
</dbReference>
<evidence type="ECO:0000256" key="4">
    <source>
        <dbReference type="ARBA" id="ARBA00022792"/>
    </source>
</evidence>
<evidence type="ECO:0000256" key="9">
    <source>
        <dbReference type="ARBA" id="ARBA00023136"/>
    </source>
</evidence>
<keyword evidence="5" id="KW-0809">Transit peptide</keyword>
<evidence type="ECO:0000313" key="11">
    <source>
        <dbReference type="Proteomes" id="UP000319731"/>
    </source>
</evidence>
<keyword evidence="3" id="KW-0812">Transmembrane</keyword>
<dbReference type="Pfam" id="PF02936">
    <property type="entry name" value="COX4"/>
    <property type="match status" value="1"/>
</dbReference>
<dbReference type="InterPro" id="IPR004203">
    <property type="entry name" value="Cyt_c_oxidase_su4_fam"/>
</dbReference>
<dbReference type="RefSeq" id="XP_031027981.1">
    <property type="nucleotide sequence ID" value="XM_031165985.1"/>
</dbReference>
<dbReference type="PANTHER" id="PTHR10707:SF10">
    <property type="entry name" value="CYTOCHROME C OXIDASE SUBUNIT 4"/>
    <property type="match status" value="1"/>
</dbReference>
<protein>
    <recommendedName>
        <fullName evidence="12">Cytochrome c oxidase subunit IV</fullName>
    </recommendedName>
</protein>
<dbReference type="GO" id="GO:0006123">
    <property type="term" value="P:mitochondrial electron transport, cytochrome c to oxygen"/>
    <property type="evidence" value="ECO:0007669"/>
    <property type="project" value="InterPro"/>
</dbReference>
<dbReference type="Gene3D" id="1.10.442.10">
    <property type="entry name" value="Cytochrome c oxidase subunit IV"/>
    <property type="match status" value="1"/>
</dbReference>
<keyword evidence="8" id="KW-0496">Mitochondrion</keyword>
<name>A0A507CB30_9FUNG</name>
<dbReference type="AlphaFoldDB" id="A0A507CB30"/>
<dbReference type="GeneID" id="42001282"/>
<keyword evidence="4" id="KW-0999">Mitochondrion inner membrane</keyword>
<keyword evidence="11" id="KW-1185">Reference proteome</keyword>
<reference evidence="10 11" key="1">
    <citation type="journal article" date="2019" name="Sci. Rep.">
        <title>Comparative genomics of chytrid fungi reveal insights into the obligate biotrophic and pathogenic lifestyle of Synchytrium endobioticum.</title>
        <authorList>
            <person name="van de Vossenberg B.T.L.H."/>
            <person name="Warris S."/>
            <person name="Nguyen H.D.T."/>
            <person name="van Gent-Pelzer M.P.E."/>
            <person name="Joly D.L."/>
            <person name="van de Geest H.C."/>
            <person name="Bonants P.J.M."/>
            <person name="Smith D.S."/>
            <person name="Levesque C.A."/>
            <person name="van der Lee T.A.J."/>
        </authorList>
    </citation>
    <scope>NUCLEOTIDE SEQUENCE [LARGE SCALE GENOMIC DNA]</scope>
    <source>
        <strain evidence="10 11">JEL517</strain>
    </source>
</reference>
<dbReference type="STRING" id="1806994.A0A507CB30"/>
<dbReference type="GO" id="GO:0005743">
    <property type="term" value="C:mitochondrial inner membrane"/>
    <property type="evidence" value="ECO:0007669"/>
    <property type="project" value="UniProtKB-SubCell"/>
</dbReference>
<evidence type="ECO:0000256" key="6">
    <source>
        <dbReference type="ARBA" id="ARBA00022989"/>
    </source>
</evidence>
<accession>A0A507CB30</accession>